<accession>A0A930YV75</accession>
<name>A0A930YV75_9FLAO</name>
<proteinExistence type="predicted"/>
<dbReference type="InterPro" id="IPR051531">
    <property type="entry name" value="N-acetyltransferase"/>
</dbReference>
<dbReference type="InterPro" id="IPR000182">
    <property type="entry name" value="GNAT_dom"/>
</dbReference>
<dbReference type="PANTHER" id="PTHR43792">
    <property type="entry name" value="GNAT FAMILY, PUTATIVE (AFU_ORTHOLOGUE AFUA_3G00765)-RELATED-RELATED"/>
    <property type="match status" value="1"/>
</dbReference>
<dbReference type="InterPro" id="IPR016181">
    <property type="entry name" value="Acyl_CoA_acyltransferase"/>
</dbReference>
<protein>
    <submittedName>
        <fullName evidence="2">GNAT family N-acetyltransferase</fullName>
    </submittedName>
</protein>
<dbReference type="GO" id="GO:0016747">
    <property type="term" value="F:acyltransferase activity, transferring groups other than amino-acyl groups"/>
    <property type="evidence" value="ECO:0007669"/>
    <property type="project" value="InterPro"/>
</dbReference>
<reference evidence="2" key="1">
    <citation type="submission" date="2020-11" db="EMBL/GenBank/DDBJ databases">
        <title>Genome seq and assembly of Planobacterium sp.</title>
        <authorList>
            <person name="Chhetri G."/>
        </authorList>
    </citation>
    <scope>NUCLEOTIDE SEQUENCE</scope>
    <source>
        <strain evidence="2">GCR5</strain>
    </source>
</reference>
<keyword evidence="3" id="KW-1185">Reference proteome</keyword>
<sequence length="176" mass="19725">MNLSTPRLELTPLSGGDRSFIFTLLNTRGWIENIGDRNIKSLADAAAYIQKMQQMPQARFYVVSTQEDSLLIGLITLIKRDYLAFHDIGFAFLEQYHARGYGYEATAKVVENFLKEADSEKIMGITLDSNHSSTRLLERLGLCLQEKINPEGTELLLYSGGRKEVLAAVTAPSSKY</sequence>
<dbReference type="EMBL" id="JADKYY010000004">
    <property type="protein sequence ID" value="MBF5026965.1"/>
    <property type="molecule type" value="Genomic_DNA"/>
</dbReference>
<gene>
    <name evidence="2" type="ORF">IC612_04030</name>
</gene>
<dbReference type="RefSeq" id="WP_194738894.1">
    <property type="nucleotide sequence ID" value="NZ_JADKYY010000004.1"/>
</dbReference>
<dbReference type="PANTHER" id="PTHR43792:SF1">
    <property type="entry name" value="N-ACETYLTRANSFERASE DOMAIN-CONTAINING PROTEIN"/>
    <property type="match status" value="1"/>
</dbReference>
<dbReference type="Gene3D" id="3.40.630.30">
    <property type="match status" value="1"/>
</dbReference>
<evidence type="ECO:0000259" key="1">
    <source>
        <dbReference type="Pfam" id="PF13302"/>
    </source>
</evidence>
<evidence type="ECO:0000313" key="3">
    <source>
        <dbReference type="Proteomes" id="UP000694480"/>
    </source>
</evidence>
<evidence type="ECO:0000313" key="2">
    <source>
        <dbReference type="EMBL" id="MBF5026965.1"/>
    </source>
</evidence>
<dbReference type="Pfam" id="PF13302">
    <property type="entry name" value="Acetyltransf_3"/>
    <property type="match status" value="1"/>
</dbReference>
<organism evidence="2 3">
    <name type="scientific">Planobacterium oryzisoli</name>
    <dbReference type="NCBI Taxonomy" id="2771435"/>
    <lineage>
        <taxon>Bacteria</taxon>
        <taxon>Pseudomonadati</taxon>
        <taxon>Bacteroidota</taxon>
        <taxon>Flavobacteriia</taxon>
        <taxon>Flavobacteriales</taxon>
        <taxon>Weeksellaceae</taxon>
        <taxon>Chryseobacterium group</taxon>
        <taxon>Chryseobacterium</taxon>
    </lineage>
</organism>
<comment type="caution">
    <text evidence="2">The sequence shown here is derived from an EMBL/GenBank/DDBJ whole genome shotgun (WGS) entry which is preliminary data.</text>
</comment>
<dbReference type="SUPFAM" id="SSF55729">
    <property type="entry name" value="Acyl-CoA N-acyltransferases (Nat)"/>
    <property type="match status" value="1"/>
</dbReference>
<dbReference type="AlphaFoldDB" id="A0A930YV75"/>
<feature type="domain" description="N-acetyltransferase" evidence="1">
    <location>
        <begin position="7"/>
        <end position="142"/>
    </location>
</feature>
<dbReference type="Proteomes" id="UP000694480">
    <property type="component" value="Unassembled WGS sequence"/>
</dbReference>